<keyword evidence="2" id="KW-0067">ATP-binding</keyword>
<evidence type="ECO:0000259" key="6">
    <source>
        <dbReference type="PROSITE" id="PS00486"/>
    </source>
</evidence>
<gene>
    <name evidence="7" type="ORF">HYH03_008237</name>
</gene>
<dbReference type="InterPro" id="IPR027417">
    <property type="entry name" value="P-loop_NTPase"/>
</dbReference>
<protein>
    <recommendedName>
        <fullName evidence="6">DNA mismatch repair proteins mutS family domain-containing protein</fullName>
    </recommendedName>
</protein>
<dbReference type="OrthoDB" id="1924787at2759"/>
<dbReference type="InterPro" id="IPR005747">
    <property type="entry name" value="MutS2"/>
</dbReference>
<feature type="coiled-coil region" evidence="4">
    <location>
        <begin position="567"/>
        <end position="611"/>
    </location>
</feature>
<keyword evidence="4" id="KW-0175">Coiled coil</keyword>
<dbReference type="Gene3D" id="3.40.50.300">
    <property type="entry name" value="P-loop containing nucleotide triphosphate hydrolases"/>
    <property type="match status" value="2"/>
</dbReference>
<dbReference type="PANTHER" id="PTHR48466:SF2">
    <property type="entry name" value="OS10G0509000 PROTEIN"/>
    <property type="match status" value="1"/>
</dbReference>
<comment type="caution">
    <text evidence="7">The sequence shown here is derived from an EMBL/GenBank/DDBJ whole genome shotgun (WGS) entry which is preliminary data.</text>
</comment>
<sequence length="844" mass="87003">MLCRQVACFCGTSIAAERLAAAQLPLGRSRAESELFLQQTAEAQEAALEVSGCLDIRPALEVAVGGMRLTGKQLEGVASTLEAAFALKARASVARPGANVGAASGAGGGGGPPLYPSLAALAAPIAEEERTLLRAIRGCIQFGSVLDAASESLAAVRAERADNKSRLRAEVEGWVRQLVAKGAAEPGAGVTLLRGRFCVGVRAGRQGELPKGSMRLGASSSGATLYVEPAPAVPLNNAEALLSEREAAEEAAVLGLLSGMLGSRAAQVAALVEAVVALDMVAARAKHGAWVGGVRPSFHEAIGPDVSPLHLPGAMHPVLMQRGLPPLPQPPSIDDNRFDRDFQAAPAWEPRRVLQVDGPTPEPGGAGGLPVPLDLRVPPGRAVVAITGPNTGGKTATLKAAGLLALMAQAGLFLPCAAPAVAQHGPPRLAWFRGILAAAGSGSLVLLDEVGSGTDPLEGAALARAVLDTLAEQALLTLATTHHAELRRAADEDGRYTNVSMAFDTASLRPTYRLAWGAAGASNALDIAQALGFDRAVVDEARRVAAALAASSAAAAEGRDSHLAGVASALVAQLEELRGELAGQRAAQEERQKQMAKLQQTLREARNWEEELRASPPAIVAERDALAAAVQAALDGFAAGTQQQADVEAALSHVEAEIPEEVARYRGREASNGAPGDDDASDPELLRPGDTVHVAEYGSMGDGTVVSTKGSMVSVRFDASQLFAAKRGSAKPVRVHRSKVRKVRAGQATGLALSGWRSEGFGELLGDIDRALADPRTRAKRGAAGAKKQSPVVLDGELQALVSELEADLDSDSGSPELNELMAAMASEPQEGRGQGAQTVGKNS</sequence>
<organism evidence="7 8">
    <name type="scientific">Edaphochlamys debaryana</name>
    <dbReference type="NCBI Taxonomy" id="47281"/>
    <lineage>
        <taxon>Eukaryota</taxon>
        <taxon>Viridiplantae</taxon>
        <taxon>Chlorophyta</taxon>
        <taxon>core chlorophytes</taxon>
        <taxon>Chlorophyceae</taxon>
        <taxon>CS clade</taxon>
        <taxon>Chlamydomonadales</taxon>
        <taxon>Chlamydomonadales incertae sedis</taxon>
        <taxon>Edaphochlamys</taxon>
    </lineage>
</organism>
<dbReference type="InterPro" id="IPR045076">
    <property type="entry name" value="MutS"/>
</dbReference>
<dbReference type="GO" id="GO:0030983">
    <property type="term" value="F:mismatched DNA binding"/>
    <property type="evidence" value="ECO:0007669"/>
    <property type="project" value="InterPro"/>
</dbReference>
<feature type="region of interest" description="Disordered" evidence="5">
    <location>
        <begin position="664"/>
        <end position="687"/>
    </location>
</feature>
<reference evidence="7" key="1">
    <citation type="journal article" date="2020" name="bioRxiv">
        <title>Comparative genomics of Chlamydomonas.</title>
        <authorList>
            <person name="Craig R.J."/>
            <person name="Hasan A.R."/>
            <person name="Ness R.W."/>
            <person name="Keightley P.D."/>
        </authorList>
    </citation>
    <scope>NUCLEOTIDE SEQUENCE</scope>
    <source>
        <strain evidence="7">CCAP 11/70</strain>
    </source>
</reference>
<dbReference type="InterPro" id="IPR000432">
    <property type="entry name" value="DNA_mismatch_repair_MutS_C"/>
</dbReference>
<dbReference type="GO" id="GO:0140664">
    <property type="term" value="F:ATP-dependent DNA damage sensor activity"/>
    <property type="evidence" value="ECO:0007669"/>
    <property type="project" value="InterPro"/>
</dbReference>
<dbReference type="GO" id="GO:0005524">
    <property type="term" value="F:ATP binding"/>
    <property type="evidence" value="ECO:0007669"/>
    <property type="project" value="UniProtKB-KW"/>
</dbReference>
<accession>A0A835Y1V4</accession>
<evidence type="ECO:0000256" key="3">
    <source>
        <dbReference type="ARBA" id="ARBA00023125"/>
    </source>
</evidence>
<keyword evidence="1" id="KW-0547">Nucleotide-binding</keyword>
<dbReference type="PIRSF" id="PIRSF005814">
    <property type="entry name" value="MutS_YshD"/>
    <property type="match status" value="1"/>
</dbReference>
<dbReference type="GO" id="GO:0016887">
    <property type="term" value="F:ATP hydrolysis activity"/>
    <property type="evidence" value="ECO:0007669"/>
    <property type="project" value="InterPro"/>
</dbReference>
<dbReference type="SUPFAM" id="SSF52540">
    <property type="entry name" value="P-loop containing nucleoside triphosphate hydrolases"/>
    <property type="match status" value="1"/>
</dbReference>
<evidence type="ECO:0000313" key="7">
    <source>
        <dbReference type="EMBL" id="KAG2493724.1"/>
    </source>
</evidence>
<feature type="region of interest" description="Disordered" evidence="5">
    <location>
        <begin position="806"/>
        <end position="844"/>
    </location>
</feature>
<evidence type="ECO:0000313" key="8">
    <source>
        <dbReference type="Proteomes" id="UP000612055"/>
    </source>
</evidence>
<dbReference type="PANTHER" id="PTHR48466">
    <property type="entry name" value="OS10G0509000 PROTEIN-RELATED"/>
    <property type="match status" value="1"/>
</dbReference>
<dbReference type="PROSITE" id="PS00486">
    <property type="entry name" value="DNA_MISMATCH_REPAIR_2"/>
    <property type="match status" value="1"/>
</dbReference>
<dbReference type="Pfam" id="PF00488">
    <property type="entry name" value="MutS_V"/>
    <property type="match status" value="1"/>
</dbReference>
<name>A0A835Y1V4_9CHLO</name>
<dbReference type="GO" id="GO:0006298">
    <property type="term" value="P:mismatch repair"/>
    <property type="evidence" value="ECO:0007669"/>
    <property type="project" value="InterPro"/>
</dbReference>
<dbReference type="SMART" id="SM00534">
    <property type="entry name" value="MUTSac"/>
    <property type="match status" value="1"/>
</dbReference>
<dbReference type="AlphaFoldDB" id="A0A835Y1V4"/>
<keyword evidence="3" id="KW-0238">DNA-binding</keyword>
<dbReference type="EMBL" id="JAEHOE010000036">
    <property type="protein sequence ID" value="KAG2493724.1"/>
    <property type="molecule type" value="Genomic_DNA"/>
</dbReference>
<evidence type="ECO:0000256" key="1">
    <source>
        <dbReference type="ARBA" id="ARBA00022741"/>
    </source>
</evidence>
<dbReference type="Proteomes" id="UP000612055">
    <property type="component" value="Unassembled WGS sequence"/>
</dbReference>
<evidence type="ECO:0000256" key="5">
    <source>
        <dbReference type="SAM" id="MobiDB-lite"/>
    </source>
</evidence>
<proteinExistence type="predicted"/>
<dbReference type="GO" id="GO:0004519">
    <property type="term" value="F:endonuclease activity"/>
    <property type="evidence" value="ECO:0007669"/>
    <property type="project" value="InterPro"/>
</dbReference>
<feature type="domain" description="DNA mismatch repair proteins mutS family" evidence="6">
    <location>
        <begin position="443"/>
        <end position="459"/>
    </location>
</feature>
<evidence type="ECO:0000256" key="2">
    <source>
        <dbReference type="ARBA" id="ARBA00022840"/>
    </source>
</evidence>
<evidence type="ECO:0000256" key="4">
    <source>
        <dbReference type="SAM" id="Coils"/>
    </source>
</evidence>
<keyword evidence="8" id="KW-1185">Reference proteome</keyword>
<dbReference type="GO" id="GO:0045910">
    <property type="term" value="P:negative regulation of DNA recombination"/>
    <property type="evidence" value="ECO:0007669"/>
    <property type="project" value="InterPro"/>
</dbReference>